<evidence type="ECO:0000313" key="8">
    <source>
        <dbReference type="Proteomes" id="UP000609064"/>
    </source>
</evidence>
<evidence type="ECO:0000256" key="5">
    <source>
        <dbReference type="ARBA" id="ARBA00023054"/>
    </source>
</evidence>
<evidence type="ECO:0000256" key="6">
    <source>
        <dbReference type="ARBA" id="ARBA00023306"/>
    </source>
</evidence>
<dbReference type="Gene3D" id="6.10.250.660">
    <property type="match status" value="1"/>
</dbReference>
<dbReference type="PANTHER" id="PTHR35794">
    <property type="entry name" value="CELL DIVISION PROTEIN DIVIVA"/>
    <property type="match status" value="1"/>
</dbReference>
<dbReference type="Pfam" id="PF05103">
    <property type="entry name" value="DivIVA"/>
    <property type="match status" value="1"/>
</dbReference>
<organism evidence="7 8">
    <name type="scientific">Emticicia aquatilis</name>
    <dbReference type="NCBI Taxonomy" id="1537369"/>
    <lineage>
        <taxon>Bacteria</taxon>
        <taxon>Pseudomonadati</taxon>
        <taxon>Bacteroidota</taxon>
        <taxon>Cytophagia</taxon>
        <taxon>Cytophagales</taxon>
        <taxon>Leadbetterellaceae</taxon>
        <taxon>Emticicia</taxon>
    </lineage>
</organism>
<gene>
    <name evidence="7" type="ORF">GCM10011514_11260</name>
</gene>
<dbReference type="AlphaFoldDB" id="A0A916YK77"/>
<comment type="caution">
    <text evidence="7">The sequence shown here is derived from an EMBL/GenBank/DDBJ whole genome shotgun (WGS) entry which is preliminary data.</text>
</comment>
<dbReference type="GO" id="GO:0005737">
    <property type="term" value="C:cytoplasm"/>
    <property type="evidence" value="ECO:0007669"/>
    <property type="project" value="UniProtKB-SubCell"/>
</dbReference>
<keyword evidence="3" id="KW-0963">Cytoplasm</keyword>
<dbReference type="RefSeq" id="WP_188765060.1">
    <property type="nucleotide sequence ID" value="NZ_BMKK01000002.1"/>
</dbReference>
<accession>A0A916YK77</accession>
<evidence type="ECO:0000256" key="4">
    <source>
        <dbReference type="ARBA" id="ARBA00022618"/>
    </source>
</evidence>
<dbReference type="Proteomes" id="UP000609064">
    <property type="component" value="Unassembled WGS sequence"/>
</dbReference>
<dbReference type="InterPro" id="IPR019933">
    <property type="entry name" value="DivIVA_domain"/>
</dbReference>
<keyword evidence="5" id="KW-0175">Coiled coil</keyword>
<dbReference type="Gene3D" id="1.10.150.20">
    <property type="entry name" value="5' to 3' exonuclease, C-terminal subdomain"/>
    <property type="match status" value="1"/>
</dbReference>
<comment type="subcellular location">
    <subcellularLocation>
        <location evidence="1">Cytoplasm</location>
    </subcellularLocation>
</comment>
<protein>
    <recommendedName>
        <fullName evidence="9">DivIVA domain-containing protein</fullName>
    </recommendedName>
</protein>
<evidence type="ECO:0000313" key="7">
    <source>
        <dbReference type="EMBL" id="GGD48880.1"/>
    </source>
</evidence>
<sequence>MKITPLEIRQHEFEKTFRGYNIEEVDSFLGNLSQEWERVLNESKMLRMQLEIAEKEANKLREIEMTLFKTLKTAEDTSTMITEQANQQADKHLQEAKLQGEKVLIEAQQKANSIVRQAEERARYIKEEVLGDVKVLERDFRAMDHYKTNLLVQMRSLSTATLEHVQRFEDKFDKEGVEAKFKEATSMLTDEQATPSVEEVVTPVEETKVAETVVEEVEEIAEPTAEVEEIIADIPSITPETSEEIVEEVIEETSPIAEAIAEPVIEETIIETPVVAEEQIEEVVEAPIIEEPVVTTTILSSSVNNYVEPTVEREVSRNTPKADELEIIEGIGPKIAMLLYDSGIFTFRDLAITPVYKIQEILDQAGPQFARHDPSTWTQQAKLAAEGRWNDLEALKFYLVGGREPKKDELEEVAPVAEVHTPTAPVEEAVITPEPVAVLEEVKEPVVEEVKETIAAASQTPTPVENNLDSITEEMLEKVNKVKAAIRKAMVEKNDVPVKDNTPLPTLNDIIAKNESATGSSFFDNL</sequence>
<reference evidence="7" key="1">
    <citation type="journal article" date="2014" name="Int. J. Syst. Evol. Microbiol.">
        <title>Complete genome sequence of Corynebacterium casei LMG S-19264T (=DSM 44701T), isolated from a smear-ripened cheese.</title>
        <authorList>
            <consortium name="US DOE Joint Genome Institute (JGI-PGF)"/>
            <person name="Walter F."/>
            <person name="Albersmeier A."/>
            <person name="Kalinowski J."/>
            <person name="Ruckert C."/>
        </authorList>
    </citation>
    <scope>NUCLEOTIDE SEQUENCE</scope>
    <source>
        <strain evidence="7">CGMCC 1.15958</strain>
    </source>
</reference>
<keyword evidence="4" id="KW-0132">Cell division</keyword>
<keyword evidence="6" id="KW-0131">Cell cycle</keyword>
<proteinExistence type="inferred from homology"/>
<evidence type="ECO:0008006" key="9">
    <source>
        <dbReference type="Google" id="ProtNLM"/>
    </source>
</evidence>
<dbReference type="EMBL" id="BMKK01000002">
    <property type="protein sequence ID" value="GGD48880.1"/>
    <property type="molecule type" value="Genomic_DNA"/>
</dbReference>
<reference evidence="7" key="2">
    <citation type="submission" date="2020-09" db="EMBL/GenBank/DDBJ databases">
        <authorList>
            <person name="Sun Q."/>
            <person name="Zhou Y."/>
        </authorList>
    </citation>
    <scope>NUCLEOTIDE SEQUENCE</scope>
    <source>
        <strain evidence="7">CGMCC 1.15958</strain>
    </source>
</reference>
<name>A0A916YK77_9BACT</name>
<comment type="similarity">
    <text evidence="2">Belongs to the DivIVA family.</text>
</comment>
<evidence type="ECO:0000256" key="3">
    <source>
        <dbReference type="ARBA" id="ARBA00022490"/>
    </source>
</evidence>
<dbReference type="GO" id="GO:0051301">
    <property type="term" value="P:cell division"/>
    <property type="evidence" value="ECO:0007669"/>
    <property type="project" value="UniProtKB-KW"/>
</dbReference>
<dbReference type="PANTHER" id="PTHR35794:SF2">
    <property type="entry name" value="CELL DIVISION PROTEIN DIVIVA"/>
    <property type="match status" value="1"/>
</dbReference>
<dbReference type="InterPro" id="IPR007793">
    <property type="entry name" value="DivIVA_fam"/>
</dbReference>
<evidence type="ECO:0000256" key="1">
    <source>
        <dbReference type="ARBA" id="ARBA00004496"/>
    </source>
</evidence>
<keyword evidence="8" id="KW-1185">Reference proteome</keyword>
<evidence type="ECO:0000256" key="2">
    <source>
        <dbReference type="ARBA" id="ARBA00009008"/>
    </source>
</evidence>
<dbReference type="Pfam" id="PF14520">
    <property type="entry name" value="HHH_5"/>
    <property type="match status" value="1"/>
</dbReference>
<dbReference type="NCBIfam" id="TIGR03544">
    <property type="entry name" value="DivI1A_domain"/>
    <property type="match status" value="1"/>
</dbReference>